<dbReference type="OrthoDB" id="1737296at2759"/>
<feature type="compositionally biased region" description="Low complexity" evidence="2">
    <location>
        <begin position="246"/>
        <end position="265"/>
    </location>
</feature>
<dbReference type="GO" id="GO:0015074">
    <property type="term" value="P:DNA integration"/>
    <property type="evidence" value="ECO:0007669"/>
    <property type="project" value="InterPro"/>
</dbReference>
<dbReference type="SUPFAM" id="SSF53098">
    <property type="entry name" value="Ribonuclease H-like"/>
    <property type="match status" value="1"/>
</dbReference>
<dbReference type="InterPro" id="IPR043502">
    <property type="entry name" value="DNA/RNA_pol_sf"/>
</dbReference>
<feature type="compositionally biased region" description="Low complexity" evidence="2">
    <location>
        <begin position="792"/>
        <end position="805"/>
    </location>
</feature>
<evidence type="ECO:0000313" key="5">
    <source>
        <dbReference type="Proteomes" id="UP001151287"/>
    </source>
</evidence>
<dbReference type="CDD" id="cd09272">
    <property type="entry name" value="RNase_HI_RT_Ty1"/>
    <property type="match status" value="1"/>
</dbReference>
<dbReference type="PROSITE" id="PS50994">
    <property type="entry name" value="INTEGRASE"/>
    <property type="match status" value="1"/>
</dbReference>
<evidence type="ECO:0000259" key="3">
    <source>
        <dbReference type="PROSITE" id="PS50994"/>
    </source>
</evidence>
<dbReference type="PANTHER" id="PTHR11439">
    <property type="entry name" value="GAG-POL-RELATED RETROTRANSPOSON"/>
    <property type="match status" value="1"/>
</dbReference>
<dbReference type="GO" id="GO:0004190">
    <property type="term" value="F:aspartic-type endopeptidase activity"/>
    <property type="evidence" value="ECO:0007669"/>
    <property type="project" value="UniProtKB-KW"/>
</dbReference>
<dbReference type="GO" id="GO:0003676">
    <property type="term" value="F:nucleic acid binding"/>
    <property type="evidence" value="ECO:0007669"/>
    <property type="project" value="InterPro"/>
</dbReference>
<proteinExistence type="predicted"/>
<comment type="caution">
    <text evidence="4">The sequence shown here is derived from an EMBL/GenBank/DDBJ whole genome shotgun (WGS) entry which is preliminary data.</text>
</comment>
<feature type="region of interest" description="Disordered" evidence="2">
    <location>
        <begin position="234"/>
        <end position="298"/>
    </location>
</feature>
<accession>A0A9Q0CZ92</accession>
<organism evidence="4 5">
    <name type="scientific">Rhynchospora breviuscula</name>
    <dbReference type="NCBI Taxonomy" id="2022672"/>
    <lineage>
        <taxon>Eukaryota</taxon>
        <taxon>Viridiplantae</taxon>
        <taxon>Streptophyta</taxon>
        <taxon>Embryophyta</taxon>
        <taxon>Tracheophyta</taxon>
        <taxon>Spermatophyta</taxon>
        <taxon>Magnoliopsida</taxon>
        <taxon>Liliopsida</taxon>
        <taxon>Poales</taxon>
        <taxon>Cyperaceae</taxon>
        <taxon>Cyperoideae</taxon>
        <taxon>Rhynchosporeae</taxon>
        <taxon>Rhynchospora</taxon>
    </lineage>
</organism>
<protein>
    <recommendedName>
        <fullName evidence="3">Integrase catalytic domain-containing protein</fullName>
    </recommendedName>
</protein>
<evidence type="ECO:0000313" key="4">
    <source>
        <dbReference type="EMBL" id="KAJ1702909.1"/>
    </source>
</evidence>
<dbReference type="PANTHER" id="PTHR11439:SF455">
    <property type="entry name" value="RLK (RECEPTOR-LIKE PROTEIN KINASE) 8, PUTATIVE-RELATED"/>
    <property type="match status" value="1"/>
</dbReference>
<reference evidence="4" key="1">
    <citation type="journal article" date="2022" name="Cell">
        <title>Repeat-based holocentromeres influence genome architecture and karyotype evolution.</title>
        <authorList>
            <person name="Hofstatter P.G."/>
            <person name="Thangavel G."/>
            <person name="Lux T."/>
            <person name="Neumann P."/>
            <person name="Vondrak T."/>
            <person name="Novak P."/>
            <person name="Zhang M."/>
            <person name="Costa L."/>
            <person name="Castellani M."/>
            <person name="Scott A."/>
            <person name="Toegelov H."/>
            <person name="Fuchs J."/>
            <person name="Mata-Sucre Y."/>
            <person name="Dias Y."/>
            <person name="Vanzela A.L.L."/>
            <person name="Huettel B."/>
            <person name="Almeida C.C.S."/>
            <person name="Simkova H."/>
            <person name="Souza G."/>
            <person name="Pedrosa-Harand A."/>
            <person name="Macas J."/>
            <person name="Mayer K.F.X."/>
            <person name="Houben A."/>
            <person name="Marques A."/>
        </authorList>
    </citation>
    <scope>NUCLEOTIDE SEQUENCE</scope>
    <source>
        <strain evidence="4">RhyBre1mFocal</strain>
    </source>
</reference>
<dbReference type="InterPro" id="IPR001584">
    <property type="entry name" value="Integrase_cat-core"/>
</dbReference>
<keyword evidence="1" id="KW-0378">Hydrolase</keyword>
<dbReference type="Pfam" id="PF22936">
    <property type="entry name" value="Pol_BBD"/>
    <property type="match status" value="1"/>
</dbReference>
<sequence>MADTTHLDPLNPLSSSSSDSTMINPPNTSIIPLTIPITTKLNNNNYLTWKSQILPLLHGYNLMKFIESPPPNPTISTTTGHIVNPEYINWHRQDQLLLGWLRSSLSESIQAQSVSCSTSMEIWSSLQAVFSATSRARVTNLKKQVQIASKGSLSCSDYLQHMRHLADELAFAGSPLTDEELVSATLTGLGTDYLQFVTAVNTSFRNDRLSFSELHGMLLTHESVLQQHDMNSVSANPSAFQTGRFSFSNTKTRSNNNNPNPFNSSQGFDNTRPLVNKPNNNPSNPKYANQTNSGTKPPCQICTKPNHTAKTCYFRYEPDPAWKPRPTRQAFNAQFQQHPQDTSDWIIDSGATNHVTNDLNNLSSFFAYKGSDALQIGNGSGLPISNIGSTKLSLTHLSINLTDVLHVPSFSKNLISLSKLITDNPSLTVIFSNGVCEIKEHHTKTITPLLSRHGLFFLHASSPQAFLGVRASAKVWHDRLGHPSNSTTMHVLNSFSLPYSSNKLAVCHDCTLAKSHALPFTNSSNSATAPLEILYSDVWGPSPLVSNNGNRFYLIFVDDFSRFTWIFFLKQKSEVVHMFSRFKSQIENLLGKSIKILRTDNGTEYKPISKLFPQITHQTTCPYTAQQNGLSERKHRHIVELALSTMSRAAIPIQFWDEIFSSIVYLINRLPSSATSSIPYTTLFNKNPDYSVLKILGCMCFPHTRPYNSNKLELRSLPCVFIGYATSQKGYRCFHQPTGKVFVCRHVQFDEEVFPFKASTDSPPSTLPSCATEPSSLMLLQTTQQASSITPSAASSDHSAPSSSSTQHGLIADQQNNSDDHIADPSSSTTAPQLTINVDSSTAPPSTPHIQRVTQSSAQPHNMVTRTKDQTRKTKSFTDFVAYSASLTTEPTCFTQASKIKEWRDAMSLEINALAANNTWRLVPAPSDQKIIGCKWVYRIKHKPDGSVERFKARLVAKGFNQEEGVDFFDTFSPVVRPTTIRLVLSLAVSSNWSIRQLDVHNAFLHGDLQEQVYMSQPPGFIDATLPNHVCLLTKSLYGLKQAPRAWFQKLSSALLDIGFVASNYDPSLFIAHHNSHTLFILVYVDDILVTGSDSQMVTTCIEQLQHRFAVKDLGDLSFFLGIEAIKQPGGLLLTQTKYVTDLLTKTKMIHAKPVTTPIATYITLSKDIGDPFSDPHLYRSVVGALQYATLTRPDISFAVNKLSQFMHNPLDTHWIAVKRVLRYLCGTLNHGLFINSASPATLHAYSDSDWAGCPDDRRSTSGFCIYFGRNLISWSAKKQVTVSRSSTEAEYRGLALTCAEILWLQFLLNELHIQLDHPPVLWCDNIGATFLASNPMFHARTKHIEIDYHFIRERVVTKQLSVKFICSKDQLGDVMTKPLSTARFHFLRDKLNVFKSTLV</sequence>
<feature type="compositionally biased region" description="Polar residues" evidence="2">
    <location>
        <begin position="234"/>
        <end position="245"/>
    </location>
</feature>
<dbReference type="InterPro" id="IPR036397">
    <property type="entry name" value="RNaseH_sf"/>
</dbReference>
<dbReference type="InterPro" id="IPR057670">
    <property type="entry name" value="SH3_retrovirus"/>
</dbReference>
<feature type="region of interest" description="Disordered" evidence="2">
    <location>
        <begin position="782"/>
        <end position="871"/>
    </location>
</feature>
<dbReference type="InterPro" id="IPR054722">
    <property type="entry name" value="PolX-like_BBD"/>
</dbReference>
<keyword evidence="1" id="KW-0064">Aspartyl protease</keyword>
<feature type="compositionally biased region" description="Low complexity" evidence="2">
    <location>
        <begin position="276"/>
        <end position="286"/>
    </location>
</feature>
<evidence type="ECO:0000256" key="1">
    <source>
        <dbReference type="ARBA" id="ARBA00022750"/>
    </source>
</evidence>
<dbReference type="InterPro" id="IPR013103">
    <property type="entry name" value="RVT_2"/>
</dbReference>
<dbReference type="Gene3D" id="3.30.420.10">
    <property type="entry name" value="Ribonuclease H-like superfamily/Ribonuclease H"/>
    <property type="match status" value="1"/>
</dbReference>
<dbReference type="InterPro" id="IPR025724">
    <property type="entry name" value="GAG-pre-integrase_dom"/>
</dbReference>
<feature type="compositionally biased region" description="Polar residues" evidence="2">
    <location>
        <begin position="782"/>
        <end position="791"/>
    </location>
</feature>
<dbReference type="EMBL" id="JAMQYH010000001">
    <property type="protein sequence ID" value="KAJ1702909.1"/>
    <property type="molecule type" value="Genomic_DNA"/>
</dbReference>
<dbReference type="Pfam" id="PF07727">
    <property type="entry name" value="RVT_2"/>
    <property type="match status" value="1"/>
</dbReference>
<feature type="domain" description="Integrase catalytic" evidence="3">
    <location>
        <begin position="526"/>
        <end position="687"/>
    </location>
</feature>
<gene>
    <name evidence="4" type="ORF">LUZ63_002688</name>
</gene>
<feature type="region of interest" description="Disordered" evidence="2">
    <location>
        <begin position="1"/>
        <end position="21"/>
    </location>
</feature>
<feature type="compositionally biased region" description="Polar residues" evidence="2">
    <location>
        <begin position="825"/>
        <end position="865"/>
    </location>
</feature>
<name>A0A9Q0CZ92_9POAL</name>
<keyword evidence="1" id="KW-0645">Protease</keyword>
<keyword evidence="5" id="KW-1185">Reference proteome</keyword>
<dbReference type="Pfam" id="PF25597">
    <property type="entry name" value="SH3_retrovirus"/>
    <property type="match status" value="1"/>
</dbReference>
<dbReference type="SUPFAM" id="SSF56672">
    <property type="entry name" value="DNA/RNA polymerases"/>
    <property type="match status" value="1"/>
</dbReference>
<dbReference type="InterPro" id="IPR012337">
    <property type="entry name" value="RNaseH-like_sf"/>
</dbReference>
<dbReference type="Proteomes" id="UP001151287">
    <property type="component" value="Unassembled WGS sequence"/>
</dbReference>
<dbReference type="Pfam" id="PF13976">
    <property type="entry name" value="gag_pre-integrs"/>
    <property type="match status" value="1"/>
</dbReference>
<evidence type="ECO:0000256" key="2">
    <source>
        <dbReference type="SAM" id="MobiDB-lite"/>
    </source>
</evidence>
<dbReference type="Pfam" id="PF14223">
    <property type="entry name" value="Retrotran_gag_2"/>
    <property type="match status" value="1"/>
</dbReference>